<keyword evidence="3" id="KW-0378">Hydrolase</keyword>
<evidence type="ECO:0000256" key="4">
    <source>
        <dbReference type="ARBA" id="ARBA00023134"/>
    </source>
</evidence>
<name>A0A2D0PVE4_ICTPU</name>
<dbReference type="InterPro" id="IPR027417">
    <property type="entry name" value="P-loop_NTPase"/>
</dbReference>
<dbReference type="PANTHER" id="PTHR32341">
    <property type="entry name" value="INTERFERON-INDUCIBLE GTPASE"/>
    <property type="match status" value="1"/>
</dbReference>
<feature type="region of interest" description="Disordered" evidence="5">
    <location>
        <begin position="65"/>
        <end position="106"/>
    </location>
</feature>
<dbReference type="InterPro" id="IPR030385">
    <property type="entry name" value="G_IRG_dom"/>
</dbReference>
<dbReference type="STRING" id="7998.ENSIPUP00000033353"/>
<evidence type="ECO:0000256" key="2">
    <source>
        <dbReference type="ARBA" id="ARBA00022741"/>
    </source>
</evidence>
<reference evidence="7" key="1">
    <citation type="journal article" date="2016" name="Nat. Commun.">
        <title>The channel catfish genome sequence provides insights into the evolution of scale formation in teleosts.</title>
        <authorList>
            <person name="Liu Z."/>
            <person name="Liu S."/>
            <person name="Yao J."/>
            <person name="Bao L."/>
            <person name="Zhang J."/>
            <person name="Li Y."/>
            <person name="Jiang C."/>
            <person name="Sun L."/>
            <person name="Wang R."/>
            <person name="Zhang Y."/>
            <person name="Zhou T."/>
            <person name="Zeng Q."/>
            <person name="Fu Q."/>
            <person name="Gao S."/>
            <person name="Li N."/>
            <person name="Koren S."/>
            <person name="Jiang Y."/>
            <person name="Zimin A."/>
            <person name="Xu P."/>
            <person name="Phillippy A.M."/>
            <person name="Geng X."/>
            <person name="Song L."/>
            <person name="Sun F."/>
            <person name="Li C."/>
            <person name="Wang X."/>
            <person name="Chen A."/>
            <person name="Jin Y."/>
            <person name="Yuan Z."/>
            <person name="Yang Y."/>
            <person name="Tan S."/>
            <person name="Peatman E."/>
            <person name="Lu J."/>
            <person name="Qin Z."/>
            <person name="Dunham R."/>
            <person name="Li Z."/>
            <person name="Sonstegard T."/>
            <person name="Feng J."/>
            <person name="Danzmann R.G."/>
            <person name="Schroeder S."/>
            <person name="Scheffler B."/>
            <person name="Duke M.V."/>
            <person name="Ballard L."/>
            <person name="Kucuktas H."/>
            <person name="Kaltenboeck L."/>
            <person name="Liu H."/>
            <person name="Armbruster J."/>
            <person name="Xie Y."/>
            <person name="Kirby M.L."/>
            <person name="Tian Y."/>
            <person name="Flanagan M.E."/>
            <person name="Mu W."/>
            <person name="Waldbieser G.C."/>
        </authorList>
    </citation>
    <scope>NUCLEOTIDE SEQUENCE [LARGE SCALE GENOMIC DNA]</scope>
    <source>
        <strain evidence="7">SDA103</strain>
    </source>
</reference>
<dbReference type="Pfam" id="PF05049">
    <property type="entry name" value="IIGP"/>
    <property type="match status" value="1"/>
</dbReference>
<accession>A0A2D0PVE4</accession>
<comment type="similarity">
    <text evidence="1">Belongs to the TRAFAC class dynamin-like GTPase superfamily. IRG family.</text>
</comment>
<proteinExistence type="inferred from homology"/>
<dbReference type="GO" id="GO:0016020">
    <property type="term" value="C:membrane"/>
    <property type="evidence" value="ECO:0007669"/>
    <property type="project" value="InterPro"/>
</dbReference>
<dbReference type="GO" id="GO:0016787">
    <property type="term" value="F:hydrolase activity"/>
    <property type="evidence" value="ECO:0007669"/>
    <property type="project" value="UniProtKB-KW"/>
</dbReference>
<reference evidence="8" key="2">
    <citation type="submission" date="2025-08" db="UniProtKB">
        <authorList>
            <consortium name="RefSeq"/>
        </authorList>
    </citation>
    <scope>IDENTIFICATION</scope>
    <source>
        <tissue evidence="8">Blood</tissue>
    </source>
</reference>
<feature type="compositionally biased region" description="Acidic residues" evidence="5">
    <location>
        <begin position="66"/>
        <end position="101"/>
    </location>
</feature>
<protein>
    <submittedName>
        <fullName evidence="8">Uncharacterized protein zmp:0000000951</fullName>
    </submittedName>
</protein>
<keyword evidence="4" id="KW-0342">GTP-binding</keyword>
<keyword evidence="7" id="KW-1185">Reference proteome</keyword>
<evidence type="ECO:0000313" key="8">
    <source>
        <dbReference type="RefSeq" id="XP_017309391.1"/>
    </source>
</evidence>
<dbReference type="OrthoDB" id="422720at2759"/>
<dbReference type="RefSeq" id="XP_017309391.1">
    <property type="nucleotide sequence ID" value="XM_017453902.3"/>
</dbReference>
<dbReference type="GeneID" id="108256735"/>
<dbReference type="CTD" id="101885248"/>
<evidence type="ECO:0000256" key="3">
    <source>
        <dbReference type="ARBA" id="ARBA00022801"/>
    </source>
</evidence>
<dbReference type="PANTHER" id="PTHR32341:SF10">
    <property type="entry name" value="INTERFERON-INDUCIBLE GTPASE 5"/>
    <property type="match status" value="1"/>
</dbReference>
<dbReference type="OMA" id="CDVYILV"/>
<dbReference type="Proteomes" id="UP000221080">
    <property type="component" value="Chromosome 23"/>
</dbReference>
<dbReference type="InterPro" id="IPR051515">
    <property type="entry name" value="IRG"/>
</dbReference>
<dbReference type="PROSITE" id="PS51716">
    <property type="entry name" value="G_IRG"/>
    <property type="match status" value="1"/>
</dbReference>
<sequence>MERKLPEDQIKSVLAPWRFSWQSNGFKNRLVTALELYEHYLLDIAVTGGTKSANARLASVICGLTDEQDEQEDEEEEEEEEETDEDEGSDEQDDEDEEDDGSSVNLSAKICVERKPLVRFTDDFAEDGPDPALVLFHPQVPNVRILTVQGSSGPAQDSYDVLVVLTTELHQEDHVRLTMEQSEKNKPLYLVKTEQEIDLVREKLDGPCKTCAWERMRARTLEFQKKHKVEFDSAENAEQQQTSQGPLPLHQGIKLWEPEKFAEVLVKAIPELRKKAFSQFLVDLTSELRGFKTESNGTGPLASSAFKNSKISQEDLGRISVVFQPQDLTDHPSKLLSIFNALEYFRLDVGLLGETGCGSSSLFNSLLGLKNEDKGASPTGVFETTKKPVTYLYSEYHNVLLWDLPGLGHVKDFKAEFSASTLHQVPPIPPIPPCDVFILVSPLRLNLQYIQLLKHLSSQGKACYLVLSKADLIEEKSVEEVRRWNEEILDKLGLKQNVYLVSALHPETLDLPKMRKTLNDELESHKRVALANYVAKLLEENMFWKRADPCKIN</sequence>
<dbReference type="Gene3D" id="3.40.50.300">
    <property type="entry name" value="P-loop containing nucleotide triphosphate hydrolases"/>
    <property type="match status" value="1"/>
</dbReference>
<organism evidence="7 8">
    <name type="scientific">Ictalurus punctatus</name>
    <name type="common">Channel catfish</name>
    <name type="synonym">Silurus punctatus</name>
    <dbReference type="NCBI Taxonomy" id="7998"/>
    <lineage>
        <taxon>Eukaryota</taxon>
        <taxon>Metazoa</taxon>
        <taxon>Chordata</taxon>
        <taxon>Craniata</taxon>
        <taxon>Vertebrata</taxon>
        <taxon>Euteleostomi</taxon>
        <taxon>Actinopterygii</taxon>
        <taxon>Neopterygii</taxon>
        <taxon>Teleostei</taxon>
        <taxon>Ostariophysi</taxon>
        <taxon>Siluriformes</taxon>
        <taxon>Ictaluridae</taxon>
        <taxon>Ictalurus</taxon>
    </lineage>
</organism>
<feature type="domain" description="IRG-type G" evidence="6">
    <location>
        <begin position="345"/>
        <end position="521"/>
    </location>
</feature>
<keyword evidence="2" id="KW-0547">Nucleotide-binding</keyword>
<evidence type="ECO:0000256" key="1">
    <source>
        <dbReference type="ARBA" id="ARBA00005429"/>
    </source>
</evidence>
<dbReference type="InterPro" id="IPR007743">
    <property type="entry name" value="Immunity-related_GTPase-like"/>
</dbReference>
<gene>
    <name evidence="8" type="primary">zmp:0000000951</name>
</gene>
<evidence type="ECO:0000256" key="5">
    <source>
        <dbReference type="SAM" id="MobiDB-lite"/>
    </source>
</evidence>
<dbReference type="GO" id="GO:0005525">
    <property type="term" value="F:GTP binding"/>
    <property type="evidence" value="ECO:0007669"/>
    <property type="project" value="UniProtKB-KW"/>
</dbReference>
<dbReference type="AlphaFoldDB" id="A0A2D0PVE4"/>
<evidence type="ECO:0000259" key="6">
    <source>
        <dbReference type="PROSITE" id="PS51716"/>
    </source>
</evidence>
<dbReference type="KEGG" id="ipu:108256735"/>
<evidence type="ECO:0000313" key="7">
    <source>
        <dbReference type="Proteomes" id="UP000221080"/>
    </source>
</evidence>
<dbReference type="SUPFAM" id="SSF52540">
    <property type="entry name" value="P-loop containing nucleoside triphosphate hydrolases"/>
    <property type="match status" value="1"/>
</dbReference>